<protein>
    <submittedName>
        <fullName evidence="4">Response regulator</fullName>
    </submittedName>
</protein>
<evidence type="ECO:0000313" key="5">
    <source>
        <dbReference type="Proteomes" id="UP001221558"/>
    </source>
</evidence>
<dbReference type="EMBL" id="CP117880">
    <property type="protein sequence ID" value="WDF66854.1"/>
    <property type="molecule type" value="Genomic_DNA"/>
</dbReference>
<evidence type="ECO:0000259" key="3">
    <source>
        <dbReference type="PROSITE" id="PS50110"/>
    </source>
</evidence>
<dbReference type="SMART" id="SM00448">
    <property type="entry name" value="REC"/>
    <property type="match status" value="1"/>
</dbReference>
<gene>
    <name evidence="4" type="ORF">PQ465_11110</name>
</gene>
<evidence type="ECO:0000313" key="4">
    <source>
        <dbReference type="EMBL" id="WDF66854.1"/>
    </source>
</evidence>
<sequence>MKNKVFVCDDDTAITDMLEMLLETTDLDAVFENDSVHAYTKIKEFGPQVLVIDLWMPVIAGDQLIRRLRKSAEMASLYILCISASRDGEDIAMDAGADAFLAKPFDMDEFIACVEKGISRYSDATVDE</sequence>
<name>A0ABY7WHH8_9SPHI</name>
<dbReference type="RefSeq" id="WP_274265594.1">
    <property type="nucleotide sequence ID" value="NZ_CP117880.1"/>
</dbReference>
<dbReference type="Pfam" id="PF00072">
    <property type="entry name" value="Response_reg"/>
    <property type="match status" value="1"/>
</dbReference>
<dbReference type="Gene3D" id="3.40.50.2300">
    <property type="match status" value="1"/>
</dbReference>
<feature type="domain" description="Response regulatory" evidence="3">
    <location>
        <begin position="4"/>
        <end position="118"/>
    </location>
</feature>
<evidence type="ECO:0000256" key="2">
    <source>
        <dbReference type="PROSITE-ProRule" id="PRU00169"/>
    </source>
</evidence>
<keyword evidence="1 2" id="KW-0597">Phosphoprotein</keyword>
<reference evidence="4 5" key="1">
    <citation type="submission" date="2023-02" db="EMBL/GenBank/DDBJ databases">
        <title>Genome sequence of Sphingobacterium sp. KACC 22765.</title>
        <authorList>
            <person name="Kim S."/>
            <person name="Heo J."/>
            <person name="Kwon S.-W."/>
        </authorList>
    </citation>
    <scope>NUCLEOTIDE SEQUENCE [LARGE SCALE GENOMIC DNA]</scope>
    <source>
        <strain evidence="4 5">KACC 22765</strain>
    </source>
</reference>
<dbReference type="InterPro" id="IPR050595">
    <property type="entry name" value="Bact_response_regulator"/>
</dbReference>
<feature type="modified residue" description="4-aspartylphosphate" evidence="2">
    <location>
        <position position="53"/>
    </location>
</feature>
<dbReference type="PANTHER" id="PTHR44591:SF3">
    <property type="entry name" value="RESPONSE REGULATORY DOMAIN-CONTAINING PROTEIN"/>
    <property type="match status" value="1"/>
</dbReference>
<accession>A0ABY7WHH8</accession>
<keyword evidence="5" id="KW-1185">Reference proteome</keyword>
<evidence type="ECO:0000256" key="1">
    <source>
        <dbReference type="ARBA" id="ARBA00022553"/>
    </source>
</evidence>
<organism evidence="4 5">
    <name type="scientific">Sphingobacterium oryzagri</name>
    <dbReference type="NCBI Taxonomy" id="3025669"/>
    <lineage>
        <taxon>Bacteria</taxon>
        <taxon>Pseudomonadati</taxon>
        <taxon>Bacteroidota</taxon>
        <taxon>Sphingobacteriia</taxon>
        <taxon>Sphingobacteriales</taxon>
        <taxon>Sphingobacteriaceae</taxon>
        <taxon>Sphingobacterium</taxon>
    </lineage>
</organism>
<dbReference type="InterPro" id="IPR011006">
    <property type="entry name" value="CheY-like_superfamily"/>
</dbReference>
<proteinExistence type="predicted"/>
<dbReference type="InterPro" id="IPR001789">
    <property type="entry name" value="Sig_transdc_resp-reg_receiver"/>
</dbReference>
<dbReference type="Proteomes" id="UP001221558">
    <property type="component" value="Chromosome"/>
</dbReference>
<dbReference type="PANTHER" id="PTHR44591">
    <property type="entry name" value="STRESS RESPONSE REGULATOR PROTEIN 1"/>
    <property type="match status" value="1"/>
</dbReference>
<dbReference type="SUPFAM" id="SSF52172">
    <property type="entry name" value="CheY-like"/>
    <property type="match status" value="1"/>
</dbReference>
<dbReference type="PROSITE" id="PS50110">
    <property type="entry name" value="RESPONSE_REGULATORY"/>
    <property type="match status" value="1"/>
</dbReference>